<dbReference type="Proteomes" id="UP000070501">
    <property type="component" value="Unassembled WGS sequence"/>
</dbReference>
<evidence type="ECO:0000313" key="9">
    <source>
        <dbReference type="EMBL" id="KXJ85531.1"/>
    </source>
</evidence>
<comment type="similarity">
    <text evidence="5">Belongs to the SAT4 family.</text>
</comment>
<feature type="transmembrane region" description="Helical" evidence="7">
    <location>
        <begin position="184"/>
        <end position="210"/>
    </location>
</feature>
<dbReference type="InParanoid" id="A0A136IKN5"/>
<feature type="transmembrane region" description="Helical" evidence="7">
    <location>
        <begin position="20"/>
        <end position="43"/>
    </location>
</feature>
<reference evidence="10" key="1">
    <citation type="submission" date="2016-02" db="EMBL/GenBank/DDBJ databases">
        <title>Draft genome sequence of Microdochium bolleyi, a fungal endophyte of beachgrass.</title>
        <authorList>
            <consortium name="DOE Joint Genome Institute"/>
            <person name="David A.S."/>
            <person name="May G."/>
            <person name="Haridas S."/>
            <person name="Lim J."/>
            <person name="Wang M."/>
            <person name="Labutti K."/>
            <person name="Lipzen A."/>
            <person name="Barry K."/>
            <person name="Grigoriev I.V."/>
        </authorList>
    </citation>
    <scope>NUCLEOTIDE SEQUENCE [LARGE SCALE GENOMIC DNA]</scope>
    <source>
        <strain evidence="10">J235TASD1</strain>
    </source>
</reference>
<feature type="compositionally biased region" description="Polar residues" evidence="6">
    <location>
        <begin position="342"/>
        <end position="358"/>
    </location>
</feature>
<comment type="subcellular location">
    <subcellularLocation>
        <location evidence="1">Membrane</location>
        <topology evidence="1">Multi-pass membrane protein</topology>
    </subcellularLocation>
</comment>
<keyword evidence="2 7" id="KW-0812">Transmembrane</keyword>
<evidence type="ECO:0000259" key="8">
    <source>
        <dbReference type="Pfam" id="PF20684"/>
    </source>
</evidence>
<dbReference type="InterPro" id="IPR052337">
    <property type="entry name" value="SAT4-like"/>
</dbReference>
<keyword evidence="10" id="KW-1185">Reference proteome</keyword>
<feature type="region of interest" description="Disordered" evidence="6">
    <location>
        <begin position="462"/>
        <end position="508"/>
    </location>
</feature>
<organism evidence="9 10">
    <name type="scientific">Microdochium bolleyi</name>
    <dbReference type="NCBI Taxonomy" id="196109"/>
    <lineage>
        <taxon>Eukaryota</taxon>
        <taxon>Fungi</taxon>
        <taxon>Dikarya</taxon>
        <taxon>Ascomycota</taxon>
        <taxon>Pezizomycotina</taxon>
        <taxon>Sordariomycetes</taxon>
        <taxon>Xylariomycetidae</taxon>
        <taxon>Xylariales</taxon>
        <taxon>Microdochiaceae</taxon>
        <taxon>Microdochium</taxon>
    </lineage>
</organism>
<protein>
    <recommendedName>
        <fullName evidence="8">Rhodopsin domain-containing protein</fullName>
    </recommendedName>
</protein>
<dbReference type="PANTHER" id="PTHR33048">
    <property type="entry name" value="PTH11-LIKE INTEGRAL MEMBRANE PROTEIN (AFU_ORTHOLOGUE AFUA_5G11245)"/>
    <property type="match status" value="1"/>
</dbReference>
<feature type="transmembrane region" description="Helical" evidence="7">
    <location>
        <begin position="138"/>
        <end position="160"/>
    </location>
</feature>
<dbReference type="PANTHER" id="PTHR33048:SF19">
    <property type="entry name" value="MEMBRANE PROTEIN PTH11-LIKE, PUTATIVE (AFU_ORTHOLOGUE AFUA_1G14080)-RELATED"/>
    <property type="match status" value="1"/>
</dbReference>
<sequence length="508" mass="56190">MSTLYSSPPPLYAAAKDKPTLLVCWWITLFCATIILLRVAGRFIRSERLFQEDRIAGFALVPLFIRMGCVHVILVWGTNNADFTTLPPNTEELRRRQIASGLVLASRIFYAATMWILKYAILEFFKRLTSTTWTRSHLILLQVIRGTLVATFIAVCVADLTECQPFQNYWQVVPDPGGQCRQGFVQLLTMAVCNVITDLLLVFFPVPIILTSHMTVKKKIQLVLLFSLSLAVVASTLYRVPNIIRAHGSQQLRSLLASVDLLFATTAANALVLGSFVRDRGVKKIKFRHNSIAADSLDRASERRPTINRHWGSDEDLVRDLGLGVKQELREDNLVKGAKLDTSPQISQSSGTTLTVDMNNWRFPQRQRSNAEQSDDSLLSREAPKLSQNDPFASQRRVSFFDVGGLLEADNPRNGRDSLQSNVDPMAPSAPPPPPVLPASGKGRRRGSQAILQELGGIFNTGKPAQAKAKSVTELQPIAQQPAMNASPQQKSSQRTGPILLDVGGLLK</sequence>
<feature type="region of interest" description="Disordered" evidence="6">
    <location>
        <begin position="408"/>
        <end position="446"/>
    </location>
</feature>
<evidence type="ECO:0000313" key="10">
    <source>
        <dbReference type="Proteomes" id="UP000070501"/>
    </source>
</evidence>
<dbReference type="InterPro" id="IPR049326">
    <property type="entry name" value="Rhodopsin_dom_fungi"/>
</dbReference>
<feature type="transmembrane region" description="Helical" evidence="7">
    <location>
        <begin position="98"/>
        <end position="117"/>
    </location>
</feature>
<evidence type="ECO:0000256" key="7">
    <source>
        <dbReference type="SAM" id="Phobius"/>
    </source>
</evidence>
<dbReference type="OrthoDB" id="5398233at2759"/>
<evidence type="ECO:0000256" key="6">
    <source>
        <dbReference type="SAM" id="MobiDB-lite"/>
    </source>
</evidence>
<feature type="compositionally biased region" description="Polar residues" evidence="6">
    <location>
        <begin position="478"/>
        <end position="496"/>
    </location>
</feature>
<evidence type="ECO:0000256" key="1">
    <source>
        <dbReference type="ARBA" id="ARBA00004141"/>
    </source>
</evidence>
<feature type="region of interest" description="Disordered" evidence="6">
    <location>
        <begin position="340"/>
        <end position="391"/>
    </location>
</feature>
<feature type="transmembrane region" description="Helical" evidence="7">
    <location>
        <begin position="55"/>
        <end position="78"/>
    </location>
</feature>
<gene>
    <name evidence="9" type="ORF">Micbo1qcDRAFT_141516</name>
</gene>
<evidence type="ECO:0000256" key="5">
    <source>
        <dbReference type="ARBA" id="ARBA00038359"/>
    </source>
</evidence>
<feature type="compositionally biased region" description="Pro residues" evidence="6">
    <location>
        <begin position="428"/>
        <end position="437"/>
    </location>
</feature>
<feature type="domain" description="Rhodopsin" evidence="8">
    <location>
        <begin position="37"/>
        <end position="246"/>
    </location>
</feature>
<evidence type="ECO:0000256" key="4">
    <source>
        <dbReference type="ARBA" id="ARBA00023136"/>
    </source>
</evidence>
<evidence type="ECO:0000256" key="2">
    <source>
        <dbReference type="ARBA" id="ARBA00022692"/>
    </source>
</evidence>
<evidence type="ECO:0000256" key="3">
    <source>
        <dbReference type="ARBA" id="ARBA00022989"/>
    </source>
</evidence>
<feature type="transmembrane region" description="Helical" evidence="7">
    <location>
        <begin position="252"/>
        <end position="277"/>
    </location>
</feature>
<dbReference type="EMBL" id="KQ964280">
    <property type="protein sequence ID" value="KXJ85531.1"/>
    <property type="molecule type" value="Genomic_DNA"/>
</dbReference>
<accession>A0A136IKN5</accession>
<dbReference type="AlphaFoldDB" id="A0A136IKN5"/>
<keyword evidence="3 7" id="KW-1133">Transmembrane helix</keyword>
<keyword evidence="4 7" id="KW-0472">Membrane</keyword>
<dbReference type="Pfam" id="PF20684">
    <property type="entry name" value="Fung_rhodopsin"/>
    <property type="match status" value="1"/>
</dbReference>
<feature type="transmembrane region" description="Helical" evidence="7">
    <location>
        <begin position="222"/>
        <end position="240"/>
    </location>
</feature>
<name>A0A136IKN5_9PEZI</name>
<proteinExistence type="inferred from homology"/>
<dbReference type="STRING" id="196109.A0A136IKN5"/>
<dbReference type="GO" id="GO:0016020">
    <property type="term" value="C:membrane"/>
    <property type="evidence" value="ECO:0007669"/>
    <property type="project" value="UniProtKB-SubCell"/>
</dbReference>